<dbReference type="EMBL" id="BLLF01000094">
    <property type="protein sequence ID" value="GFH07447.1"/>
    <property type="molecule type" value="Genomic_DNA"/>
</dbReference>
<evidence type="ECO:0000313" key="3">
    <source>
        <dbReference type="Proteomes" id="UP000485058"/>
    </source>
</evidence>
<gene>
    <name evidence="2" type="ORF">HaLaN_02242</name>
</gene>
<evidence type="ECO:0000313" key="2">
    <source>
        <dbReference type="EMBL" id="GFH07447.1"/>
    </source>
</evidence>
<dbReference type="AlphaFoldDB" id="A0A699YB97"/>
<sequence length="69" mass="6824">MPPTRKRKRPVSPAQGAACGEWDEVGVTPALPPREGSGGLPGRGQLQPGWVEGGGGAGGGGAAQQAQHV</sequence>
<keyword evidence="3" id="KW-1185">Reference proteome</keyword>
<feature type="compositionally biased region" description="Basic residues" evidence="1">
    <location>
        <begin position="1"/>
        <end position="10"/>
    </location>
</feature>
<protein>
    <submittedName>
        <fullName evidence="2">Uncharacterized protein</fullName>
    </submittedName>
</protein>
<comment type="caution">
    <text evidence="2">The sequence shown here is derived from an EMBL/GenBank/DDBJ whole genome shotgun (WGS) entry which is preliminary data.</text>
</comment>
<organism evidence="2 3">
    <name type="scientific">Haematococcus lacustris</name>
    <name type="common">Green alga</name>
    <name type="synonym">Haematococcus pluvialis</name>
    <dbReference type="NCBI Taxonomy" id="44745"/>
    <lineage>
        <taxon>Eukaryota</taxon>
        <taxon>Viridiplantae</taxon>
        <taxon>Chlorophyta</taxon>
        <taxon>core chlorophytes</taxon>
        <taxon>Chlorophyceae</taxon>
        <taxon>CS clade</taxon>
        <taxon>Chlamydomonadales</taxon>
        <taxon>Haematococcaceae</taxon>
        <taxon>Haematococcus</taxon>
    </lineage>
</organism>
<evidence type="ECO:0000256" key="1">
    <source>
        <dbReference type="SAM" id="MobiDB-lite"/>
    </source>
</evidence>
<feature type="region of interest" description="Disordered" evidence="1">
    <location>
        <begin position="1"/>
        <end position="69"/>
    </location>
</feature>
<name>A0A699YB97_HAELA</name>
<proteinExistence type="predicted"/>
<reference evidence="2 3" key="1">
    <citation type="submission" date="2020-02" db="EMBL/GenBank/DDBJ databases">
        <title>Draft genome sequence of Haematococcus lacustris strain NIES-144.</title>
        <authorList>
            <person name="Morimoto D."/>
            <person name="Nakagawa S."/>
            <person name="Yoshida T."/>
            <person name="Sawayama S."/>
        </authorList>
    </citation>
    <scope>NUCLEOTIDE SEQUENCE [LARGE SCALE GENOMIC DNA]</scope>
    <source>
        <strain evidence="2 3">NIES-144</strain>
    </source>
</reference>
<accession>A0A699YB97</accession>
<feature type="compositionally biased region" description="Gly residues" evidence="1">
    <location>
        <begin position="51"/>
        <end position="62"/>
    </location>
</feature>
<dbReference type="Proteomes" id="UP000485058">
    <property type="component" value="Unassembled WGS sequence"/>
</dbReference>